<evidence type="ECO:0000313" key="2">
    <source>
        <dbReference type="Proteomes" id="UP000187499"/>
    </source>
</evidence>
<dbReference type="KEGG" id="lalw:BTM29_05660"/>
<evidence type="ECO:0008006" key="3">
    <source>
        <dbReference type="Google" id="ProtNLM"/>
    </source>
</evidence>
<keyword evidence="2" id="KW-1185">Reference proteome</keyword>
<proteinExistence type="predicted"/>
<dbReference type="OrthoDB" id="2320475at2"/>
<dbReference type="InterPro" id="IPR021146">
    <property type="entry name" value="Phage_gp6-like_head-tail"/>
</dbReference>
<dbReference type="Proteomes" id="UP000187499">
    <property type="component" value="Chromosome"/>
</dbReference>
<dbReference type="RefSeq" id="WP_076614583.1">
    <property type="nucleotide sequence ID" value="NZ_CP019323.1"/>
</dbReference>
<dbReference type="Pfam" id="PF05135">
    <property type="entry name" value="Phage_connect_1"/>
    <property type="match status" value="1"/>
</dbReference>
<gene>
    <name evidence="1" type="ORF">BTM29_05660</name>
</gene>
<name>A0A1P8Q2I7_9LACO</name>
<sequence length="116" mass="12780">MVEEIESNILNDFKVQKGIKDTEMDEILKIYIHQAIQEVELYIGESKLPDILSGIITQMAEGKFTKAGAEGTTATSEEGLSYTFSANDLTPFLPSIDGYIRNKIGSKSIGKVVTFD</sequence>
<protein>
    <recommendedName>
        <fullName evidence="3">Phage head-tail adapter protein</fullName>
    </recommendedName>
</protein>
<accession>A0A1P8Q2I7</accession>
<organism evidence="1 2">
    <name type="scientific">Companilactobacillus allii</name>
    <dbReference type="NCBI Taxonomy" id="1847728"/>
    <lineage>
        <taxon>Bacteria</taxon>
        <taxon>Bacillati</taxon>
        <taxon>Bacillota</taxon>
        <taxon>Bacilli</taxon>
        <taxon>Lactobacillales</taxon>
        <taxon>Lactobacillaceae</taxon>
        <taxon>Companilactobacillus</taxon>
    </lineage>
</organism>
<dbReference type="AlphaFoldDB" id="A0A1P8Q2I7"/>
<reference evidence="2" key="1">
    <citation type="submission" date="2016-12" db="EMBL/GenBank/DDBJ databases">
        <authorList>
            <person name="Jung M.Y."/>
            <person name="Lee S.H."/>
        </authorList>
    </citation>
    <scope>NUCLEOTIDE SEQUENCE [LARGE SCALE GENOMIC DNA]</scope>
    <source>
        <strain evidence="2">WiKim39</strain>
    </source>
</reference>
<dbReference type="STRING" id="1847728.BTM29_05660"/>
<dbReference type="EMBL" id="CP019323">
    <property type="protein sequence ID" value="APX72080.1"/>
    <property type="molecule type" value="Genomic_DNA"/>
</dbReference>
<evidence type="ECO:0000313" key="1">
    <source>
        <dbReference type="EMBL" id="APX72080.1"/>
    </source>
</evidence>